<keyword evidence="2" id="KW-0812">Transmembrane</keyword>
<gene>
    <name evidence="3" type="ORF">ACD_71C00074G0002</name>
</gene>
<protein>
    <submittedName>
        <fullName evidence="3">Uncharacterized protein</fullName>
    </submittedName>
</protein>
<feature type="region of interest" description="Disordered" evidence="1">
    <location>
        <begin position="41"/>
        <end position="63"/>
    </location>
</feature>
<keyword evidence="2" id="KW-1133">Transmembrane helix</keyword>
<comment type="caution">
    <text evidence="3">The sequence shown here is derived from an EMBL/GenBank/DDBJ whole genome shotgun (WGS) entry which is preliminary data.</text>
</comment>
<name>K1Z550_9BACT</name>
<reference evidence="3" key="1">
    <citation type="journal article" date="2012" name="Science">
        <title>Fermentation, hydrogen, and sulfur metabolism in multiple uncultivated bacterial phyla.</title>
        <authorList>
            <person name="Wrighton K.C."/>
            <person name="Thomas B.C."/>
            <person name="Sharon I."/>
            <person name="Miller C.S."/>
            <person name="Castelle C.J."/>
            <person name="VerBerkmoes N.C."/>
            <person name="Wilkins M.J."/>
            <person name="Hettich R.L."/>
            <person name="Lipton M.S."/>
            <person name="Williams K.H."/>
            <person name="Long P.E."/>
            <person name="Banfield J.F."/>
        </authorList>
    </citation>
    <scope>NUCLEOTIDE SEQUENCE [LARGE SCALE GENOMIC DNA]</scope>
</reference>
<keyword evidence="2" id="KW-0472">Membrane</keyword>
<proteinExistence type="predicted"/>
<dbReference type="AlphaFoldDB" id="K1Z550"/>
<organism evidence="3">
    <name type="scientific">uncultured bacterium</name>
    <name type="common">gcode 4</name>
    <dbReference type="NCBI Taxonomy" id="1234023"/>
    <lineage>
        <taxon>Bacteria</taxon>
        <taxon>environmental samples</taxon>
    </lineage>
</organism>
<evidence type="ECO:0000256" key="2">
    <source>
        <dbReference type="SAM" id="Phobius"/>
    </source>
</evidence>
<sequence>MKNQWTLWHNGVDSIKKGVEKIKKIVLRKRKTSGDVAQILSDKDTTKLKPSSAPYKTEGGGASQPHALNFAMTQEHLMEVINEQQCTIDTQQKTINRYENRDVQDSKTSQLIIAVAFATWGILSWTVATIYWQMSPESRVQKSVTALTKAFSDEKTGYEIIQEGKENVLLVQMQINELKKCNVLNGVLQEVVVGHEEIFGTHQLIISMDEVKIANLSEKLLEEQKKSESCNRWGKKQFIGREEEKQSRNLTEVEASKIYATLSKLKSEIATDFPDKNIEMKIQEQSGGGILVWIEYNGRKSLGFFADSPKNQNRLTKEGMNLWIQSSVDQLSLVEQIESVALSKNIGSSKDSFVSIEIKKLYTGNVTVILSDSLSKKTGQFTVNIKKDKPEDILQKIDKILEGFLSNAAWMPISEKTPQNTPLSDKNAETSLS</sequence>
<evidence type="ECO:0000313" key="3">
    <source>
        <dbReference type="EMBL" id="EKD44617.1"/>
    </source>
</evidence>
<dbReference type="EMBL" id="AMFJ01028805">
    <property type="protein sequence ID" value="EKD44617.1"/>
    <property type="molecule type" value="Genomic_DNA"/>
</dbReference>
<accession>K1Z550</accession>
<evidence type="ECO:0000256" key="1">
    <source>
        <dbReference type="SAM" id="MobiDB-lite"/>
    </source>
</evidence>
<feature type="transmembrane region" description="Helical" evidence="2">
    <location>
        <begin position="111"/>
        <end position="132"/>
    </location>
</feature>